<feature type="region of interest" description="Disordered" evidence="1">
    <location>
        <begin position="1"/>
        <end position="21"/>
    </location>
</feature>
<dbReference type="Proteomes" id="UP000680750">
    <property type="component" value="Chromosome"/>
</dbReference>
<evidence type="ECO:0008006" key="4">
    <source>
        <dbReference type="Google" id="ProtNLM"/>
    </source>
</evidence>
<reference evidence="2" key="1">
    <citation type="submission" date="2020-08" db="EMBL/GenBank/DDBJ databases">
        <title>Whole genome shotgun sequence of Actinocatenispora sera NBRC 101916.</title>
        <authorList>
            <person name="Komaki H."/>
            <person name="Tamura T."/>
        </authorList>
    </citation>
    <scope>NUCLEOTIDE SEQUENCE</scope>
    <source>
        <strain evidence="2">NBRC 101916</strain>
    </source>
</reference>
<name>A0A810LDY7_9ACTN</name>
<proteinExistence type="predicted"/>
<organism evidence="2 3">
    <name type="scientific">Actinocatenispora sera</name>
    <dbReference type="NCBI Taxonomy" id="390989"/>
    <lineage>
        <taxon>Bacteria</taxon>
        <taxon>Bacillati</taxon>
        <taxon>Actinomycetota</taxon>
        <taxon>Actinomycetes</taxon>
        <taxon>Micromonosporales</taxon>
        <taxon>Micromonosporaceae</taxon>
        <taxon>Actinocatenispora</taxon>
    </lineage>
</organism>
<dbReference type="InterPro" id="IPR025850">
    <property type="entry name" value="SUKH-3"/>
</dbReference>
<dbReference type="EMBL" id="AP023354">
    <property type="protein sequence ID" value="BCJ32421.1"/>
    <property type="molecule type" value="Genomic_DNA"/>
</dbReference>
<dbReference type="KEGG" id="aser:Asera_65290"/>
<dbReference type="AlphaFoldDB" id="A0A810LDY7"/>
<evidence type="ECO:0000256" key="1">
    <source>
        <dbReference type="SAM" id="MobiDB-lite"/>
    </source>
</evidence>
<protein>
    <recommendedName>
        <fullName evidence="4">SUKH-3 immunity protein of toxin-antitoxin system</fullName>
    </recommendedName>
</protein>
<dbReference type="Pfam" id="PF14433">
    <property type="entry name" value="SUKH-3"/>
    <property type="match status" value="1"/>
</dbReference>
<evidence type="ECO:0000313" key="3">
    <source>
        <dbReference type="Proteomes" id="UP000680750"/>
    </source>
</evidence>
<accession>A0A810LDY7</accession>
<evidence type="ECO:0000313" key="2">
    <source>
        <dbReference type="EMBL" id="BCJ32421.1"/>
    </source>
</evidence>
<gene>
    <name evidence="2" type="ORF">Asera_65290</name>
</gene>
<keyword evidence="3" id="KW-1185">Reference proteome</keyword>
<sequence>MAERARGRATDGAGWRPPRPVPITLPDEVAGFRFAKVIDGFDDDQRPRPWAARPWIDDDGERDQLLQYLQAGAPLLPSDERTYDLFDPTNPTLRWAVPVRYLTDGVWVWSTISTYQLEHRRLAPQPAFLDHIVAQGYRCPPVPEDVRLAAREALFEYGRIEQKLRAEHAQRQYLESTPATLVRGELSNEPPTIPMNEDRFGEIDPDHPRFHPDVESALLDAGWLPGRDAAARVDPWLAEFCAQTDPTGARHELFDAARDLYREFGLLDVVPFGRGEQVGAFPIHFFPADVRVGEVSAFWHAGKLGIRTFPIGRTGDEGSILIVDEEGRLYLSHPAAEFFLGTGIEAALEVLVRGLTADLLESRLDELRSGRLPGGRRGTDD</sequence>